<evidence type="ECO:0008006" key="4">
    <source>
        <dbReference type="Google" id="ProtNLM"/>
    </source>
</evidence>
<feature type="compositionally biased region" description="Polar residues" evidence="1">
    <location>
        <begin position="196"/>
        <end position="209"/>
    </location>
</feature>
<reference evidence="2" key="2">
    <citation type="submission" date="2020-02" db="EMBL/GenBank/DDBJ databases">
        <authorList>
            <person name="Gilchrist C.L.M."/>
            <person name="Chooi Y.-H."/>
        </authorList>
    </citation>
    <scope>NUCLEOTIDE SEQUENCE</scope>
    <source>
        <strain evidence="2">MST-FP2251</strain>
    </source>
</reference>
<gene>
    <name evidence="2" type="ORF">FE257_010444</name>
</gene>
<feature type="region of interest" description="Disordered" evidence="1">
    <location>
        <begin position="144"/>
        <end position="163"/>
    </location>
</feature>
<comment type="caution">
    <text evidence="2">The sequence shown here is derived from an EMBL/GenBank/DDBJ whole genome shotgun (WGS) entry which is preliminary data.</text>
</comment>
<evidence type="ECO:0000313" key="2">
    <source>
        <dbReference type="EMBL" id="KAF9887190.1"/>
    </source>
</evidence>
<keyword evidence="3" id="KW-1185">Reference proteome</keyword>
<protein>
    <recommendedName>
        <fullName evidence="4">Transcription factor domain-containing protein</fullName>
    </recommendedName>
</protein>
<organism evidence="2 3">
    <name type="scientific">Aspergillus nanangensis</name>
    <dbReference type="NCBI Taxonomy" id="2582783"/>
    <lineage>
        <taxon>Eukaryota</taxon>
        <taxon>Fungi</taxon>
        <taxon>Dikarya</taxon>
        <taxon>Ascomycota</taxon>
        <taxon>Pezizomycotina</taxon>
        <taxon>Eurotiomycetes</taxon>
        <taxon>Eurotiomycetidae</taxon>
        <taxon>Eurotiales</taxon>
        <taxon>Aspergillaceae</taxon>
        <taxon>Aspergillus</taxon>
        <taxon>Aspergillus subgen. Circumdati</taxon>
    </lineage>
</organism>
<dbReference type="Pfam" id="PF11951">
    <property type="entry name" value="Fungal_trans_2"/>
    <property type="match status" value="1"/>
</dbReference>
<dbReference type="AlphaFoldDB" id="A0AAD4CIM8"/>
<evidence type="ECO:0000256" key="1">
    <source>
        <dbReference type="SAM" id="MobiDB-lite"/>
    </source>
</evidence>
<dbReference type="Proteomes" id="UP001194746">
    <property type="component" value="Unassembled WGS sequence"/>
</dbReference>
<sequence>MSGTRSRKRTPIDTLCIINDMLTLGTSRLLDVPREKAEMLSWPDGVQDGARETHRFPISGTAEDEKAQAHTVVPTAGPEIPSPPTLHDRCEILLDDQLLSLDLPCSPISASLQDNSEPVANDHPEQNCSNASERAQFGRVQELEPDTGLSSHELPSLLNETDPLDPDAVNTLFNSLAWLNGPLATDQPQGAYVPNSAGTPASLTDPSANTHHDANIGDNSDPETDGEIPVGGDRDGGSDWQGLIELEWDRSLSMSRPSEPDAFENSLFRHSLHPLHADRNPYTSVYAELAIESRSLRNVVLFAAANHLVIGSGMSTWSVKLSGVCNLLVGVSSNPRKSNLDPKTRFLWLQYTWMVLIGRTLWISGCSSMPLSSLQLPEQCPEMDTQLSKDQEEWYGNLPDYSVVIFLRTATRYSQQMSEAIEQVGSGHRIQQIIPDISDLIACIRSWQPKSSSAMEPYARSARDVAELWRQGLLCYIYTDLCALSTTHARIQQCVTNAMPAIHRPNWLQCTLWPVFMVALHITDPGDQEVVERSLRQMGSLHHFKTPLSLIEILREVWSSPALSKNWKHIVAESGMELNILL</sequence>
<accession>A0AAD4CIM8</accession>
<feature type="region of interest" description="Disordered" evidence="1">
    <location>
        <begin position="189"/>
        <end position="239"/>
    </location>
</feature>
<dbReference type="EMBL" id="VCAU01000065">
    <property type="protein sequence ID" value="KAF9887190.1"/>
    <property type="molecule type" value="Genomic_DNA"/>
</dbReference>
<reference evidence="2" key="1">
    <citation type="journal article" date="2019" name="Beilstein J. Org. Chem.">
        <title>Nanangenines: drimane sesquiterpenoids as the dominant metabolite cohort of a novel Australian fungus, Aspergillus nanangensis.</title>
        <authorList>
            <person name="Lacey H.J."/>
            <person name="Gilchrist C.L.M."/>
            <person name="Crombie A."/>
            <person name="Kalaitzis J.A."/>
            <person name="Vuong D."/>
            <person name="Rutledge P.J."/>
            <person name="Turner P."/>
            <person name="Pitt J.I."/>
            <person name="Lacey E."/>
            <person name="Chooi Y.H."/>
            <person name="Piggott A.M."/>
        </authorList>
    </citation>
    <scope>NUCLEOTIDE SEQUENCE</scope>
    <source>
        <strain evidence="2">MST-FP2251</strain>
    </source>
</reference>
<feature type="region of interest" description="Disordered" evidence="1">
    <location>
        <begin position="112"/>
        <end position="131"/>
    </location>
</feature>
<name>A0AAD4CIM8_ASPNN</name>
<proteinExistence type="predicted"/>
<evidence type="ECO:0000313" key="3">
    <source>
        <dbReference type="Proteomes" id="UP001194746"/>
    </source>
</evidence>
<dbReference type="InterPro" id="IPR021858">
    <property type="entry name" value="Fun_TF"/>
</dbReference>